<name>A0A0X3Q0J9_SCHSO</name>
<feature type="transmembrane region" description="Helical" evidence="12">
    <location>
        <begin position="851"/>
        <end position="872"/>
    </location>
</feature>
<evidence type="ECO:0000259" key="15">
    <source>
        <dbReference type="Pfam" id="PF23188"/>
    </source>
</evidence>
<evidence type="ECO:0000313" key="18">
    <source>
        <dbReference type="EMBL" id="JAP57308.1"/>
    </source>
</evidence>
<feature type="domain" description="Piezo TM1-24" evidence="16">
    <location>
        <begin position="819"/>
        <end position="957"/>
    </location>
</feature>
<feature type="compositionally biased region" description="Basic and acidic residues" evidence="11">
    <location>
        <begin position="1613"/>
        <end position="1640"/>
    </location>
</feature>
<feature type="transmembrane region" description="Helical" evidence="12">
    <location>
        <begin position="2605"/>
        <end position="2623"/>
    </location>
</feature>
<feature type="compositionally biased region" description="Acidic residues" evidence="11">
    <location>
        <begin position="1601"/>
        <end position="1611"/>
    </location>
</feature>
<evidence type="ECO:0000259" key="14">
    <source>
        <dbReference type="Pfam" id="PF15917"/>
    </source>
</evidence>
<feature type="transmembrane region" description="Helical" evidence="12">
    <location>
        <begin position="1423"/>
        <end position="1441"/>
    </location>
</feature>
<feature type="region of interest" description="Disordered" evidence="11">
    <location>
        <begin position="1601"/>
        <end position="1658"/>
    </location>
</feature>
<feature type="transmembrane region" description="Helical" evidence="12">
    <location>
        <begin position="2255"/>
        <end position="2280"/>
    </location>
</feature>
<feature type="transmembrane region" description="Helical" evidence="12">
    <location>
        <begin position="224"/>
        <end position="241"/>
    </location>
</feature>
<feature type="transmembrane region" description="Helical" evidence="12">
    <location>
        <begin position="1252"/>
        <end position="1273"/>
    </location>
</feature>
<feature type="domain" description="Piezo THU9 and anchor" evidence="17">
    <location>
        <begin position="2462"/>
        <end position="2698"/>
    </location>
</feature>
<dbReference type="GO" id="GO:0008381">
    <property type="term" value="F:mechanosensitive monoatomic ion channel activity"/>
    <property type="evidence" value="ECO:0007669"/>
    <property type="project" value="InterPro"/>
</dbReference>
<evidence type="ECO:0000256" key="8">
    <source>
        <dbReference type="ARBA" id="ARBA00023136"/>
    </source>
</evidence>
<keyword evidence="5 12" id="KW-0812">Transmembrane</keyword>
<keyword evidence="7" id="KW-0406">Ion transport</keyword>
<evidence type="ECO:0000259" key="16">
    <source>
        <dbReference type="Pfam" id="PF24871"/>
    </source>
</evidence>
<feature type="transmembrane region" description="Helical" evidence="12">
    <location>
        <begin position="824"/>
        <end position="845"/>
    </location>
</feature>
<evidence type="ECO:0000256" key="1">
    <source>
        <dbReference type="ARBA" id="ARBA00004651"/>
    </source>
</evidence>
<feature type="domain" description="Piezo TM1-24" evidence="16">
    <location>
        <begin position="567"/>
        <end position="701"/>
    </location>
</feature>
<feature type="transmembrane region" description="Helical" evidence="12">
    <location>
        <begin position="2287"/>
        <end position="2305"/>
    </location>
</feature>
<feature type="transmembrane region" description="Helical" evidence="12">
    <location>
        <begin position="1214"/>
        <end position="1240"/>
    </location>
</feature>
<keyword evidence="8 12" id="KW-0472">Membrane</keyword>
<feature type="region of interest" description="Disordered" evidence="11">
    <location>
        <begin position="1774"/>
        <end position="1884"/>
    </location>
</feature>
<evidence type="ECO:0000256" key="10">
    <source>
        <dbReference type="SAM" id="Coils"/>
    </source>
</evidence>
<feature type="transmembrane region" description="Helical" evidence="12">
    <location>
        <begin position="618"/>
        <end position="639"/>
    </location>
</feature>
<keyword evidence="6 12" id="KW-1133">Transmembrane helix</keyword>
<feature type="transmembrane region" description="Helical" evidence="12">
    <location>
        <begin position="1058"/>
        <end position="1083"/>
    </location>
</feature>
<feature type="region of interest" description="Disordered" evidence="11">
    <location>
        <begin position="1679"/>
        <end position="1741"/>
    </location>
</feature>
<feature type="compositionally biased region" description="Polar residues" evidence="11">
    <location>
        <begin position="1846"/>
        <end position="1869"/>
    </location>
</feature>
<feature type="compositionally biased region" description="Low complexity" evidence="11">
    <location>
        <begin position="1714"/>
        <end position="1731"/>
    </location>
</feature>
<feature type="domain" description="Piezo TM25-28" evidence="14">
    <location>
        <begin position="1359"/>
        <end position="1580"/>
    </location>
</feature>
<gene>
    <name evidence="18" type="ORF">TR120415</name>
</gene>
<dbReference type="Pfam" id="PF15917">
    <property type="entry name" value="Piezo_TM25-28"/>
    <property type="match status" value="1"/>
</dbReference>
<feature type="region of interest" description="Disordered" evidence="11">
    <location>
        <begin position="1907"/>
        <end position="1935"/>
    </location>
</feature>
<dbReference type="Pfam" id="PF24874">
    <property type="entry name" value="Piezo_THU9_anchor"/>
    <property type="match status" value="1"/>
</dbReference>
<accession>A0A0X3Q0J9</accession>
<feature type="compositionally biased region" description="Basic and acidic residues" evidence="11">
    <location>
        <begin position="1691"/>
        <end position="1701"/>
    </location>
</feature>
<keyword evidence="10" id="KW-0175">Coiled coil</keyword>
<feature type="transmembrane region" description="Helical" evidence="12">
    <location>
        <begin position="247"/>
        <end position="269"/>
    </location>
</feature>
<evidence type="ECO:0000256" key="11">
    <source>
        <dbReference type="SAM" id="MobiDB-lite"/>
    </source>
</evidence>
<feature type="transmembrane region" description="Helical" evidence="12">
    <location>
        <begin position="1024"/>
        <end position="1046"/>
    </location>
</feature>
<feature type="region of interest" description="Disordered" evidence="11">
    <location>
        <begin position="2411"/>
        <end position="2435"/>
    </location>
</feature>
<dbReference type="InterPro" id="IPR031805">
    <property type="entry name" value="Piezo_TM25-28"/>
</dbReference>
<feature type="transmembrane region" description="Helical" evidence="12">
    <location>
        <begin position="343"/>
        <end position="367"/>
    </location>
</feature>
<evidence type="ECO:0000256" key="12">
    <source>
        <dbReference type="SAM" id="Phobius"/>
    </source>
</evidence>
<reference evidence="18" key="1">
    <citation type="submission" date="2016-01" db="EMBL/GenBank/DDBJ databases">
        <title>Reference transcriptome for the parasite Schistocephalus solidus: insights into the molecular evolution of parasitism.</title>
        <authorList>
            <person name="Hebert F.O."/>
            <person name="Grambauer S."/>
            <person name="Barber I."/>
            <person name="Landry C.R."/>
            <person name="Aubin-Horth N."/>
        </authorList>
    </citation>
    <scope>NUCLEOTIDE SEQUENCE</scope>
</reference>
<feature type="transmembrane region" description="Helical" evidence="12">
    <location>
        <begin position="2464"/>
        <end position="2485"/>
    </location>
</feature>
<evidence type="ECO:0000259" key="17">
    <source>
        <dbReference type="Pfam" id="PF24874"/>
    </source>
</evidence>
<dbReference type="PANTHER" id="PTHR47049:SF2">
    <property type="entry name" value="PIEZO-TYPE MECHANOSENSITIVE ION CHANNEL HOMOLOG"/>
    <property type="match status" value="1"/>
</dbReference>
<dbReference type="InterPro" id="IPR027272">
    <property type="entry name" value="Piezo"/>
</dbReference>
<dbReference type="InterPro" id="IPR056770">
    <property type="entry name" value="Piezo_THU9_anchor"/>
</dbReference>
<feature type="transmembrane region" description="Helical" evidence="12">
    <location>
        <begin position="58"/>
        <end position="83"/>
    </location>
</feature>
<evidence type="ECO:0000256" key="3">
    <source>
        <dbReference type="ARBA" id="ARBA00022448"/>
    </source>
</evidence>
<feature type="transmembrane region" description="Helical" evidence="12">
    <location>
        <begin position="2536"/>
        <end position="2554"/>
    </location>
</feature>
<evidence type="ECO:0000256" key="7">
    <source>
        <dbReference type="ARBA" id="ARBA00023065"/>
    </source>
</evidence>
<dbReference type="InterPro" id="IPR056769">
    <property type="entry name" value="Piezo_TM1-24"/>
</dbReference>
<evidence type="ECO:0000256" key="2">
    <source>
        <dbReference type="ARBA" id="ARBA00007821"/>
    </source>
</evidence>
<comment type="similarity">
    <text evidence="2">Belongs to the PIEZO (TC 1.A.75) family.</text>
</comment>
<feature type="transmembrane region" description="Helical" evidence="12">
    <location>
        <begin position="2678"/>
        <end position="2702"/>
    </location>
</feature>
<feature type="transmembrane region" description="Helical" evidence="12">
    <location>
        <begin position="879"/>
        <end position="900"/>
    </location>
</feature>
<feature type="transmembrane region" description="Helical" evidence="12">
    <location>
        <begin position="2311"/>
        <end position="2330"/>
    </location>
</feature>
<dbReference type="InterPro" id="IPR056768">
    <property type="entry name" value="THU_Piezo"/>
</dbReference>
<feature type="transmembrane region" description="Helical" evidence="12">
    <location>
        <begin position="281"/>
        <end position="300"/>
    </location>
</feature>
<evidence type="ECO:0000259" key="13">
    <source>
        <dbReference type="Pfam" id="PF12166"/>
    </source>
</evidence>
<feature type="domain" description="Piezo non-specific cation channel cap" evidence="13">
    <location>
        <begin position="2751"/>
        <end position="2800"/>
    </location>
</feature>
<feature type="transmembrane region" description="Helical" evidence="12">
    <location>
        <begin position="2505"/>
        <end position="2527"/>
    </location>
</feature>
<evidence type="ECO:0000256" key="4">
    <source>
        <dbReference type="ARBA" id="ARBA00022475"/>
    </source>
</evidence>
<keyword evidence="9" id="KW-0407">Ion channel</keyword>
<evidence type="ECO:0000256" key="5">
    <source>
        <dbReference type="ARBA" id="ARBA00022692"/>
    </source>
</evidence>
<feature type="transmembrane region" description="Helical" evidence="12">
    <location>
        <begin position="90"/>
        <end position="109"/>
    </location>
</feature>
<feature type="coiled-coil region" evidence="10">
    <location>
        <begin position="1545"/>
        <end position="1572"/>
    </location>
</feature>
<feature type="domain" description="Piezo TM1-24" evidence="16">
    <location>
        <begin position="26"/>
        <end position="374"/>
    </location>
</feature>
<feature type="transmembrane region" description="Helical" evidence="12">
    <location>
        <begin position="557"/>
        <end position="575"/>
    </location>
</feature>
<feature type="domain" description="Piezo transmembrane helical unit" evidence="15">
    <location>
        <begin position="2268"/>
        <end position="2390"/>
    </location>
</feature>
<proteinExistence type="inferred from homology"/>
<organism evidence="18">
    <name type="scientific">Schistocephalus solidus</name>
    <name type="common">Tapeworm</name>
    <dbReference type="NCBI Taxonomy" id="70667"/>
    <lineage>
        <taxon>Eukaryota</taxon>
        <taxon>Metazoa</taxon>
        <taxon>Spiralia</taxon>
        <taxon>Lophotrochozoa</taxon>
        <taxon>Platyhelminthes</taxon>
        <taxon>Cestoda</taxon>
        <taxon>Eucestoda</taxon>
        <taxon>Diphyllobothriidea</taxon>
        <taxon>Diphyllobothriidae</taxon>
        <taxon>Schistocephalus</taxon>
    </lineage>
</organism>
<evidence type="ECO:0000256" key="6">
    <source>
        <dbReference type="ARBA" id="ARBA00022989"/>
    </source>
</evidence>
<dbReference type="InterPro" id="IPR031334">
    <property type="entry name" value="Piezo_cap_dom"/>
</dbReference>
<comment type="subcellular location">
    <subcellularLocation>
        <location evidence="1">Cell membrane</location>
        <topology evidence="1">Multi-pass membrane protein</topology>
    </subcellularLocation>
</comment>
<dbReference type="GO" id="GO:0005886">
    <property type="term" value="C:plasma membrane"/>
    <property type="evidence" value="ECO:0007669"/>
    <property type="project" value="UniProtKB-SubCell"/>
</dbReference>
<keyword evidence="3" id="KW-0813">Transport</keyword>
<feature type="transmembrane region" description="Helical" evidence="12">
    <location>
        <begin position="937"/>
        <end position="954"/>
    </location>
</feature>
<dbReference type="Pfam" id="PF24871">
    <property type="entry name" value="Piezo_TM1-24"/>
    <property type="match status" value="3"/>
</dbReference>
<feature type="transmembrane region" description="Helical" evidence="12">
    <location>
        <begin position="1378"/>
        <end position="1411"/>
    </location>
</feature>
<feature type="transmembrane region" description="Helical" evidence="12">
    <location>
        <begin position="674"/>
        <end position="693"/>
    </location>
</feature>
<feature type="compositionally biased region" description="Polar residues" evidence="11">
    <location>
        <begin position="2426"/>
        <end position="2435"/>
    </location>
</feature>
<dbReference type="EMBL" id="GEEE01005917">
    <property type="protein sequence ID" value="JAP57308.1"/>
    <property type="molecule type" value="Transcribed_RNA"/>
</dbReference>
<feature type="compositionally biased region" description="Acidic residues" evidence="11">
    <location>
        <begin position="1915"/>
        <end position="1926"/>
    </location>
</feature>
<dbReference type="PANTHER" id="PTHR47049">
    <property type="entry name" value="PIEZO-TYPE MECHANOSENSITIVE ION CHANNEL HOMOLOG"/>
    <property type="match status" value="1"/>
</dbReference>
<dbReference type="Pfam" id="PF23188">
    <property type="entry name" value="THU_Piezo1"/>
    <property type="match status" value="1"/>
</dbReference>
<evidence type="ECO:0000256" key="9">
    <source>
        <dbReference type="ARBA" id="ARBA00023303"/>
    </source>
</evidence>
<sequence>MKLITYESVVLRILIPVALLAVSIVRYNFFSFVYFLFFLAAPLLQNPDTYRSKIAIQIYLTCLITISCAFTLSHPALYVILAIKPPYDAFFSNCSVASQIAAFLGIQRLNTKFWLALRLVAPDPAILLVAVAALVYFAKKRRRSCLSSCRTEASKPNLQSLTSEVEENKRSTLCRNGDENTAPANASPSDSAVDIPPGEEPVVSRDNKTFSPNANALLSHGRRVWNAWALNTCNVLLTVFLTGAAGIIVPSVLSLFYLLMFLGMCTYWASRHKVHSQEFMYLRIAILIYSGLHLCVYFLYQFPCAQMILDDSDLITRLLGLSYLVRSDCNRSGENIFPTDKPLFVFFAPVATLFLYYTVAMQLRPWLSNKIKDRKFYWLFEEPFNPPILRRSVIPTFRQRTLTRRSSSQAALPVHDSEPNLAGLQEPLISCTESQLPSPTTAAAFTIPANTAVPSQSEANTVVVSVHAPIARLSSVDLVDPLMATNTAAAATYSTSFVDNNEIVPANQLQRTTDDAGHGSCLRGSSISHGDAQAGTTPVPAVPSAKTKPTFAFSPHLFPLIAHGPLLLSIHNSVIRNSYVLTFIAMMAWSVFFRSWLSFILLVSACILWILPNSRSACLICSPLIVAYGMCIILLQYVYCFNLSEAELPTYINHLSINLTEVGLHRWSTPVGPLALQLCFLIFFWLNLRLFTVERMAYRRGLKKLPSRNGTAGYQLQDVPNTTATIMASKAAWQQTNSSSLPTLIMQTRPHTVAKPTGVRGHIDGDMVTTTTATAATISSSFPALNEAGLEYSFIPPTEPASPGNLGPGITIVDDERYTRFTNFLYLLCVRYWIALCCLTMLVLSLRPPVVIFRIGYMLHLLYFFTLFMISYKLWQKQIIAFWWFAIGYSMVVLLCTYTYQFTSFPYYWQNGTGLSPQILKALGLEQFGSAELFDRMMMPVVFLVIIILQVHYFHRPSSLYTPLHQRSLLNGNGLKSDASPSESSQIRSFNTAETESNFIEDVHSIFNIVVAKLIFWWERSVTVLWRIAEVYWIKLLFILIVMSAIKEVTVANIIPVSALIICFPVPSLHSFLVTSVFIFTGLQIIMKMIFQLDIVSDTVYNKHAQTGFANNPSQPKYSVAALLPNGTGRWIGLDVVDDFPKYIEPLALLLVSCALWHVIRLHQIDYYRRHNISRPSPGIIFPEMTIAKMDEKILNLLKCIANYTFYKIGLEMCFCVTLVAACLRVDALSVLYLLLMLAFVFTPREICARLWVPYMVLLGFLIVVQYVACIGFPSEIASKLPWESSDEEIIRLQQWLSWPSMSYKPEVRKLSVDFLQYIFVAMQYQVFKLEQRPDWEDYGGGSNNPILSNPLPRPEDRDFISTKESYLDYLRHGIFYWSYWLSLAIVLATGVSWITLFCLGYMILSFIYLWMGQNVMMRKRANLVASWNVIIGYTFCVILAKCALQLMGCVYANRFVGHRSCWLMQLFGVTCMNPVGWNSYVAIDQDVGCETVSNGLHWDVVCFIVIIFQRKIFTSDSFRQVVFDLNVQSRFASRGAFLINHKLMQDINEQAVKERRDLERVSKKLEKIAARQKQLGKNAANINEHYILIRSGDYYLFEGDPEEEEQDSGSDGDTKSGHQRAFDPDFEQRARKGSEKTDRWTGGGRGLSGELDSSGYKMQRQHLRDAWPSIEPNNLDVLGHYTDPYTSDRPTGKHRPESGRKDRRRKVSKGLERSGNLSSSSDDYISAPSQQLNSIKPGYKSHRRLASYPETYVCPPDSHKSTQEAIEMRALNRRGTRFRTRMAADAAQSSSRGSHSAAAGATAAVGASSFEPKQSGEAVDKSSSLGHRRIASAGSITPLSDPPARTSNLPVSSSAQPISTTNKSSANAPKTGEVPSPNTGVSRPCVVTFAQPSRAEELRLFHRTEDVDAGMMADADDDDDDEDDANPAQTPASRMNPLQLLNQALEHGARSTVRQYRKNMAAYQQQSMLVGGESEFGHRKTSYQIERNLRRTKTDRPLNEHRSASHRLRVGEFTDRSLSHRGPLERRLKSRPKLMKSESLEQSAYIEPCEGKLVAQDSGIELLPLQDRQTVAAGGASRQASVVEEIVIPTEDVHRTSRTTEKESFWSRFKASCLICHMFFLSTIDRTIRLLNGVTREHRRVRRTIDLEKRMVKRRVLAIVEKSPEDTQVDLESIVLEVISGNRSPYRSNALPNENNITSDLRRRHHSRYSVDERSVNNSSLLLLKQSDVFSMEEAREAEYQLREKAFRRSRSSFFLLFIAIGNLVVVHSELFCYVILVLNHMRSANVLSLVCPLMVFLWAMLSVPRPTKTFWITLITYTEVVIIIKYIFQFRFIAFNDPKEVSSSLSKTHWLPGIFGIEKAPSYAIWDLIQLLFIFLHRSYLKNHGLWRDDTEFRQDLDRVVEANKASYTGGGASHHVGDDTSRGSHSTYVNTQSSSRFNPVAKLRRFYSKMTDPRYNKKVDVYVYMFICEFLSFWIIIFGYQSFGPSTGMGDNAFEFIKTNRIPAPFIGMIIIQSVFIVADRALFLRKQVLGKFIFQIFHVILIHIWLFFVLPQITLAPFRSGFARSLLYLVKCLYFGLSAYQIRSGYPQHILGNFLTKNYNYINLVLFKAYLIMPFLYELRSVMDWMWTDSPLSLYHWMELEDIYAKVFLMKCWRRSEIAYPTPLGQRRSIVTKYTVGLLLLLFAFLCFWGPLAVGSFIDTTFVINVPVECFQMLSLGGFPPIFSFTARENNLLHVDQSFVPEIRRCNALDQHTAGFLDNFKTEDISNMTFEGTSDRVWAITPPMYNKLMDELKEKKCNCGTEFPSKLSQVAEGSGFQCSLRGTVLSSSTDL</sequence>
<feature type="compositionally biased region" description="Low complexity" evidence="11">
    <location>
        <begin position="1787"/>
        <end position="1810"/>
    </location>
</feature>
<keyword evidence="4" id="KW-1003">Cell membrane</keyword>
<feature type="region of interest" description="Disordered" evidence="11">
    <location>
        <begin position="166"/>
        <end position="208"/>
    </location>
</feature>
<feature type="transmembrane region" description="Helical" evidence="12">
    <location>
        <begin position="587"/>
        <end position="611"/>
    </location>
</feature>
<dbReference type="Pfam" id="PF12166">
    <property type="entry name" value="Piezo_cap"/>
    <property type="match status" value="1"/>
</dbReference>
<feature type="transmembrane region" description="Helical" evidence="12">
    <location>
        <begin position="9"/>
        <end position="38"/>
    </location>
</feature>
<protein>
    <submittedName>
        <fullName evidence="18">Uncharacterized protein</fullName>
    </submittedName>
</protein>
<feature type="transmembrane region" description="Helical" evidence="12">
    <location>
        <begin position="115"/>
        <end position="138"/>
    </location>
</feature>